<dbReference type="AlphaFoldDB" id="A0A7I8VG37"/>
<organism evidence="5 6">
    <name type="scientific">Dimorphilus gyrociliatus</name>
    <dbReference type="NCBI Taxonomy" id="2664684"/>
    <lineage>
        <taxon>Eukaryota</taxon>
        <taxon>Metazoa</taxon>
        <taxon>Spiralia</taxon>
        <taxon>Lophotrochozoa</taxon>
        <taxon>Annelida</taxon>
        <taxon>Polychaeta</taxon>
        <taxon>Polychaeta incertae sedis</taxon>
        <taxon>Dinophilidae</taxon>
        <taxon>Dimorphilus</taxon>
    </lineage>
</organism>
<dbReference type="Pfam" id="PF13639">
    <property type="entry name" value="zf-RING_2"/>
    <property type="match status" value="1"/>
</dbReference>
<feature type="domain" description="RING-type" evidence="4">
    <location>
        <begin position="8"/>
        <end position="57"/>
    </location>
</feature>
<dbReference type="Proteomes" id="UP000549394">
    <property type="component" value="Unassembled WGS sequence"/>
</dbReference>
<dbReference type="GO" id="GO:0008270">
    <property type="term" value="F:zinc ion binding"/>
    <property type="evidence" value="ECO:0007669"/>
    <property type="project" value="UniProtKB-KW"/>
</dbReference>
<proteinExistence type="predicted"/>
<comment type="caution">
    <text evidence="5">The sequence shown here is derived from an EMBL/GenBank/DDBJ whole genome shotgun (WGS) entry which is preliminary data.</text>
</comment>
<protein>
    <recommendedName>
        <fullName evidence="4">RING-type domain-containing protein</fullName>
    </recommendedName>
</protein>
<evidence type="ECO:0000313" key="6">
    <source>
        <dbReference type="Proteomes" id="UP000549394"/>
    </source>
</evidence>
<keyword evidence="6" id="KW-1185">Reference proteome</keyword>
<evidence type="ECO:0000256" key="1">
    <source>
        <dbReference type="ARBA" id="ARBA00022771"/>
    </source>
</evidence>
<dbReference type="PROSITE" id="PS50089">
    <property type="entry name" value="ZF_RING_2"/>
    <property type="match status" value="1"/>
</dbReference>
<evidence type="ECO:0000313" key="5">
    <source>
        <dbReference type="EMBL" id="CAD5114592.1"/>
    </source>
</evidence>
<keyword evidence="1 3" id="KW-0479">Metal-binding</keyword>
<accession>A0A7I8VG37</accession>
<dbReference type="Gene3D" id="3.30.40.10">
    <property type="entry name" value="Zinc/RING finger domain, C3HC4 (zinc finger)"/>
    <property type="match status" value="1"/>
</dbReference>
<evidence type="ECO:0000259" key="4">
    <source>
        <dbReference type="PROSITE" id="PS50089"/>
    </source>
</evidence>
<evidence type="ECO:0000256" key="2">
    <source>
        <dbReference type="ARBA" id="ARBA00022833"/>
    </source>
</evidence>
<sequence length="456" mass="52876">MDDCTTDCPICFNEFLDGLVPRQLPCSLHHILCTDCLVKLGEAALENESKFLCPLCRTEILWSSRGADAFEKVSVKDLFFKLFRRELAHERVRTIKDEEDELKILDSAAKQLHLQIDKQRTKLGFKLQNYHQEKAMELLTLEKELDSVLESTASTNGIDLTGLRKMLSMRLEQITKTSCSLKVNCQNVNFAEINLSNTLEPISTYSKQVNYSPTIIRGKKWFFIITSSSILKIRPEKIIEYPNDCHISEVANSSTKNLYALRCEFNQYCPFKWNDMDDSIVEIEFYAPLIDKDKSFGERTVCFIKGVDLILYDTSDCILKIKECFFKERPLCFKTTSNGLLIVVLNRFKVEFCPISKLNEKETFHGSPILFRGVEKLFTIKSLLRDLKRGFRMLTTKELIYLISPNMRYTRVFSQENFPSEGRLTDFLMTESIFHLCFVRKVNNCFDCVVKCYPVD</sequence>
<reference evidence="5 6" key="1">
    <citation type="submission" date="2020-08" db="EMBL/GenBank/DDBJ databases">
        <authorList>
            <person name="Hejnol A."/>
        </authorList>
    </citation>
    <scope>NUCLEOTIDE SEQUENCE [LARGE SCALE GENOMIC DNA]</scope>
</reference>
<evidence type="ECO:0000256" key="3">
    <source>
        <dbReference type="PROSITE-ProRule" id="PRU00175"/>
    </source>
</evidence>
<keyword evidence="2" id="KW-0862">Zinc</keyword>
<name>A0A7I8VG37_9ANNE</name>
<dbReference type="EMBL" id="CAJFCJ010000005">
    <property type="protein sequence ID" value="CAD5114592.1"/>
    <property type="molecule type" value="Genomic_DNA"/>
</dbReference>
<dbReference type="InterPro" id="IPR013083">
    <property type="entry name" value="Znf_RING/FYVE/PHD"/>
</dbReference>
<dbReference type="InterPro" id="IPR001841">
    <property type="entry name" value="Znf_RING"/>
</dbReference>
<keyword evidence="1 3" id="KW-0863">Zinc-finger</keyword>
<dbReference type="SUPFAM" id="SSF57850">
    <property type="entry name" value="RING/U-box"/>
    <property type="match status" value="1"/>
</dbReference>
<gene>
    <name evidence="5" type="ORF">DGYR_LOCUS3420</name>
</gene>